<feature type="binding site" evidence="7 9">
    <location>
        <begin position="46"/>
        <end position="47"/>
    </location>
    <ligand>
        <name>3-methyl-2-oxobutanoate</name>
        <dbReference type="ChEBI" id="CHEBI:11851"/>
    </ligand>
</feature>
<dbReference type="Gene3D" id="3.20.20.60">
    <property type="entry name" value="Phosphoenolpyruvate-binding domains"/>
    <property type="match status" value="1"/>
</dbReference>
<evidence type="ECO:0000256" key="1">
    <source>
        <dbReference type="ARBA" id="ARBA00005033"/>
    </source>
</evidence>
<feature type="binding site" evidence="7 10">
    <location>
        <position position="85"/>
    </location>
    <ligand>
        <name>Mg(2+)</name>
        <dbReference type="ChEBI" id="CHEBI:18420"/>
    </ligand>
</feature>
<dbReference type="PIRSF" id="PIRSF000388">
    <property type="entry name" value="Pantoate_hydroxy_MeTrfase"/>
    <property type="match status" value="1"/>
</dbReference>
<reference evidence="12" key="1">
    <citation type="submission" date="2016-10" db="EMBL/GenBank/DDBJ databases">
        <authorList>
            <person name="Varghese N."/>
            <person name="Submissions S."/>
        </authorList>
    </citation>
    <scope>NUCLEOTIDE SEQUENCE [LARGE SCALE GENOMIC DNA]</scope>
    <source>
        <strain evidence="12">DSM 3384</strain>
    </source>
</reference>
<evidence type="ECO:0000256" key="8">
    <source>
        <dbReference type="PIRSR" id="PIRSR000388-1"/>
    </source>
</evidence>
<dbReference type="RefSeq" id="WP_014959695.1">
    <property type="nucleotide sequence ID" value="NZ_FNLL01000018.1"/>
</dbReference>
<dbReference type="CDD" id="cd06557">
    <property type="entry name" value="KPHMT-like"/>
    <property type="match status" value="1"/>
</dbReference>
<comment type="function">
    <text evidence="6 7">Catalyzes the reversible reaction in which hydroxymethyl group from 5,10-methylenetetrahydrofolate is transferred onto alpha-ketoisovalerate to form ketopantoate.</text>
</comment>
<feature type="binding site" evidence="7 9">
    <location>
        <position position="115"/>
    </location>
    <ligand>
        <name>3-methyl-2-oxobutanoate</name>
        <dbReference type="ChEBI" id="CHEBI:11851"/>
    </ligand>
</feature>
<comment type="subunit">
    <text evidence="3 7">Homodecamer; pentamer of dimers.</text>
</comment>
<dbReference type="FunFam" id="3.20.20.60:FF:000003">
    <property type="entry name" value="3-methyl-2-oxobutanoate hydroxymethyltransferase"/>
    <property type="match status" value="1"/>
</dbReference>
<feature type="binding site" evidence="7 10">
    <location>
        <position position="46"/>
    </location>
    <ligand>
        <name>Mg(2+)</name>
        <dbReference type="ChEBI" id="CHEBI:18420"/>
    </ligand>
</feature>
<dbReference type="AlphaFoldDB" id="A0A1H2K0J1"/>
<dbReference type="GO" id="GO:0032259">
    <property type="term" value="P:methylation"/>
    <property type="evidence" value="ECO:0007669"/>
    <property type="project" value="UniProtKB-KW"/>
</dbReference>
<keyword evidence="7" id="KW-0963">Cytoplasm</keyword>
<feature type="binding site" evidence="7 10">
    <location>
        <position position="117"/>
    </location>
    <ligand>
        <name>Mg(2+)</name>
        <dbReference type="ChEBI" id="CHEBI:18420"/>
    </ligand>
</feature>
<comment type="catalytic activity">
    <reaction evidence="7">
        <text>(6R)-5,10-methylene-5,6,7,8-tetrahydrofolate + 3-methyl-2-oxobutanoate + H2O = 2-dehydropantoate + (6S)-5,6,7,8-tetrahydrofolate</text>
        <dbReference type="Rhea" id="RHEA:11824"/>
        <dbReference type="ChEBI" id="CHEBI:11561"/>
        <dbReference type="ChEBI" id="CHEBI:11851"/>
        <dbReference type="ChEBI" id="CHEBI:15377"/>
        <dbReference type="ChEBI" id="CHEBI:15636"/>
        <dbReference type="ChEBI" id="CHEBI:57453"/>
        <dbReference type="EC" id="2.1.2.11"/>
    </reaction>
</comment>
<evidence type="ECO:0000256" key="10">
    <source>
        <dbReference type="PIRSR" id="PIRSR000388-3"/>
    </source>
</evidence>
<organism evidence="11 12">
    <name type="scientific">Desulfobacula phenolica</name>
    <dbReference type="NCBI Taxonomy" id="90732"/>
    <lineage>
        <taxon>Bacteria</taxon>
        <taxon>Pseudomonadati</taxon>
        <taxon>Thermodesulfobacteriota</taxon>
        <taxon>Desulfobacteria</taxon>
        <taxon>Desulfobacterales</taxon>
        <taxon>Desulfobacteraceae</taxon>
        <taxon>Desulfobacula</taxon>
    </lineage>
</organism>
<dbReference type="GO" id="GO:0000287">
    <property type="term" value="F:magnesium ion binding"/>
    <property type="evidence" value="ECO:0007669"/>
    <property type="project" value="TreeGrafter"/>
</dbReference>
<keyword evidence="12" id="KW-1185">Reference proteome</keyword>
<keyword evidence="5 7" id="KW-0808">Transferase</keyword>
<dbReference type="UniPathway" id="UPA00028">
    <property type="reaction ID" value="UER00003"/>
</dbReference>
<dbReference type="GO" id="GO:0008168">
    <property type="term" value="F:methyltransferase activity"/>
    <property type="evidence" value="ECO:0007669"/>
    <property type="project" value="UniProtKB-KW"/>
</dbReference>
<name>A0A1H2K0J1_9BACT</name>
<evidence type="ECO:0000256" key="7">
    <source>
        <dbReference type="HAMAP-Rule" id="MF_00156"/>
    </source>
</evidence>
<comment type="similarity">
    <text evidence="2 7">Belongs to the PanB family.</text>
</comment>
<dbReference type="GO" id="GO:0015940">
    <property type="term" value="P:pantothenate biosynthetic process"/>
    <property type="evidence" value="ECO:0007669"/>
    <property type="project" value="UniProtKB-UniRule"/>
</dbReference>
<evidence type="ECO:0000256" key="9">
    <source>
        <dbReference type="PIRSR" id="PIRSR000388-2"/>
    </source>
</evidence>
<gene>
    <name evidence="7" type="primary">panB</name>
    <name evidence="11" type="ORF">SAMN04487931_11843</name>
</gene>
<dbReference type="GO" id="GO:0005737">
    <property type="term" value="C:cytoplasm"/>
    <property type="evidence" value="ECO:0007669"/>
    <property type="project" value="UniProtKB-SubCell"/>
</dbReference>
<comment type="subcellular location">
    <subcellularLocation>
        <location evidence="7">Cytoplasm</location>
    </subcellularLocation>
</comment>
<dbReference type="PANTHER" id="PTHR20881:SF0">
    <property type="entry name" value="3-METHYL-2-OXOBUTANOATE HYDROXYMETHYLTRANSFERASE"/>
    <property type="match status" value="1"/>
</dbReference>
<dbReference type="PANTHER" id="PTHR20881">
    <property type="entry name" value="3-METHYL-2-OXOBUTANOATE HYDROXYMETHYLTRANSFERASE"/>
    <property type="match status" value="1"/>
</dbReference>
<feature type="binding site" evidence="7 9">
    <location>
        <position position="85"/>
    </location>
    <ligand>
        <name>3-methyl-2-oxobutanoate</name>
        <dbReference type="ChEBI" id="CHEBI:11851"/>
    </ligand>
</feature>
<evidence type="ECO:0000313" key="12">
    <source>
        <dbReference type="Proteomes" id="UP000199608"/>
    </source>
</evidence>
<keyword evidence="4 7" id="KW-0566">Pantothenate biosynthesis</keyword>
<dbReference type="SUPFAM" id="SSF51621">
    <property type="entry name" value="Phosphoenolpyruvate/pyruvate domain"/>
    <property type="match status" value="1"/>
</dbReference>
<protein>
    <recommendedName>
        <fullName evidence="7">3-methyl-2-oxobutanoate hydroxymethyltransferase</fullName>
        <ecNumber evidence="7">2.1.2.11</ecNumber>
    </recommendedName>
    <alternativeName>
        <fullName evidence="7">Ketopantoate hydroxymethyltransferase</fullName>
        <shortName evidence="7">KPHMT</shortName>
    </alternativeName>
</protein>
<keyword evidence="7 10" id="KW-0479">Metal-binding</keyword>
<evidence type="ECO:0000256" key="5">
    <source>
        <dbReference type="ARBA" id="ARBA00022679"/>
    </source>
</evidence>
<dbReference type="Proteomes" id="UP000199608">
    <property type="component" value="Unassembled WGS sequence"/>
</dbReference>
<evidence type="ECO:0000256" key="3">
    <source>
        <dbReference type="ARBA" id="ARBA00011424"/>
    </source>
</evidence>
<dbReference type="HAMAP" id="MF_00156">
    <property type="entry name" value="PanB"/>
    <property type="match status" value="1"/>
</dbReference>
<dbReference type="EC" id="2.1.2.11" evidence="7"/>
<evidence type="ECO:0000313" key="11">
    <source>
        <dbReference type="EMBL" id="SDU62219.1"/>
    </source>
</evidence>
<dbReference type="GO" id="GO:0003864">
    <property type="term" value="F:3-methyl-2-oxobutanoate hydroxymethyltransferase activity"/>
    <property type="evidence" value="ECO:0007669"/>
    <property type="project" value="UniProtKB-UniRule"/>
</dbReference>
<dbReference type="EMBL" id="FNLL01000018">
    <property type="protein sequence ID" value="SDU62219.1"/>
    <property type="molecule type" value="Genomic_DNA"/>
</dbReference>
<comment type="pathway">
    <text evidence="1 7">Cofactor biosynthesis; (R)-pantothenate biosynthesis; (R)-pantoate from 3-methyl-2-oxobutanoate: step 1/2.</text>
</comment>
<dbReference type="Pfam" id="PF02548">
    <property type="entry name" value="Pantoate_transf"/>
    <property type="match status" value="1"/>
</dbReference>
<sequence length="263" mass="28261">MQPRVTTSTLIKMKQEGQKITALTAYDYPFAGMLDQAGIEMILVGDSLGMVVQGKENTLPVTMDEMIYHTAMVSRACDFSMVVGDMPFMSYQGSLDTAIENGGRFLKEAGASAVKLEGGAAVCPVISALAKAGIPVQAHIGLTPQSVHQMGGFKVQRDEERLLKDARDVQAAGAFSVVLEGIPSPISAKITKELQIPTIGIGAGAECDGQILVLHDMLGINNRFLPKFVKKYADLAGVAKKGLEQYIKEVKGGEFPSKEYEYK</sequence>
<dbReference type="NCBIfam" id="NF001452">
    <property type="entry name" value="PRK00311.1"/>
    <property type="match status" value="1"/>
</dbReference>
<feature type="active site" description="Proton acceptor" evidence="7 8">
    <location>
        <position position="180"/>
    </location>
</feature>
<evidence type="ECO:0000256" key="2">
    <source>
        <dbReference type="ARBA" id="ARBA00008676"/>
    </source>
</evidence>
<proteinExistence type="inferred from homology"/>
<evidence type="ECO:0000256" key="6">
    <source>
        <dbReference type="ARBA" id="ARBA00056497"/>
    </source>
</evidence>
<comment type="cofactor">
    <cofactor evidence="7 10">
        <name>Mg(2+)</name>
        <dbReference type="ChEBI" id="CHEBI:18420"/>
    </cofactor>
    <text evidence="7 10">Binds 1 Mg(2+) ion per subunit.</text>
</comment>
<dbReference type="NCBIfam" id="TIGR00222">
    <property type="entry name" value="panB"/>
    <property type="match status" value="1"/>
</dbReference>
<dbReference type="InterPro" id="IPR015813">
    <property type="entry name" value="Pyrv/PenolPyrv_kinase-like_dom"/>
</dbReference>
<evidence type="ECO:0000256" key="4">
    <source>
        <dbReference type="ARBA" id="ARBA00022655"/>
    </source>
</evidence>
<keyword evidence="11" id="KW-0489">Methyltransferase</keyword>
<accession>A0A1H2K0J1</accession>
<keyword evidence="7 10" id="KW-0460">Magnesium</keyword>
<dbReference type="InterPro" id="IPR003700">
    <property type="entry name" value="Pantoate_hydroxy_MeTrfase"/>
</dbReference>
<dbReference type="InterPro" id="IPR040442">
    <property type="entry name" value="Pyrv_kinase-like_dom_sf"/>
</dbReference>